<dbReference type="Gene3D" id="1.10.1200.10">
    <property type="entry name" value="ACP-like"/>
    <property type="match status" value="1"/>
</dbReference>
<dbReference type="InterPro" id="IPR020806">
    <property type="entry name" value="PKS_PP-bd"/>
</dbReference>
<dbReference type="SMR" id="A0A194WDW5"/>
<keyword evidence="5" id="KW-1185">Reference proteome</keyword>
<sequence length="103" mass="11232">MACHLMDAIGLLASEADAESLQAAMSRLVKKRFSSLILTPVDQIDESKPLARFGVDSMIASELRAWFWTAFKVEGDVPFLDILSPDKSLSTLAGFAGEKLLET</sequence>
<evidence type="ECO:0000259" key="3">
    <source>
        <dbReference type="SMART" id="SM00823"/>
    </source>
</evidence>
<dbReference type="InterPro" id="IPR036736">
    <property type="entry name" value="ACP-like_sf"/>
</dbReference>
<keyword evidence="1" id="KW-0596">Phosphopantetheine</keyword>
<dbReference type="OrthoDB" id="4776231at2759"/>
<keyword evidence="2" id="KW-0597">Phosphoprotein</keyword>
<evidence type="ECO:0000256" key="1">
    <source>
        <dbReference type="ARBA" id="ARBA00022450"/>
    </source>
</evidence>
<dbReference type="InterPro" id="IPR009081">
    <property type="entry name" value="PP-bd_ACP"/>
</dbReference>
<dbReference type="EMBL" id="CM003109">
    <property type="protein sequence ID" value="KUI74340.1"/>
    <property type="molecule type" value="Genomic_DNA"/>
</dbReference>
<dbReference type="SMART" id="SM00823">
    <property type="entry name" value="PKS_PP"/>
    <property type="match status" value="1"/>
</dbReference>
<dbReference type="AlphaFoldDB" id="A0A194WDW5"/>
<gene>
    <name evidence="4" type="ORF">VM1G_09893</name>
</gene>
<reference evidence="4" key="1">
    <citation type="submission" date="2014-12" db="EMBL/GenBank/DDBJ databases">
        <title>Genome Sequence of Valsa Canker Pathogens Uncovers a Specific Adaption of Colonization on Woody Bark.</title>
        <authorList>
            <person name="Yin Z."/>
            <person name="Liu H."/>
            <person name="Gao X."/>
            <person name="Li Z."/>
            <person name="Song N."/>
            <person name="Ke X."/>
            <person name="Dai Q."/>
            <person name="Wu Y."/>
            <person name="Sun Y."/>
            <person name="Xu J.-R."/>
            <person name="Kang Z.K."/>
            <person name="Wang L."/>
            <person name="Huang L."/>
        </authorList>
    </citation>
    <scope>NUCLEOTIDE SEQUENCE [LARGE SCALE GENOMIC DNA]</scope>
    <source>
        <strain evidence="4">03-8</strain>
    </source>
</reference>
<organism evidence="4 5">
    <name type="scientific">Cytospora mali</name>
    <name type="common">Apple Valsa canker fungus</name>
    <name type="synonym">Valsa mali</name>
    <dbReference type="NCBI Taxonomy" id="578113"/>
    <lineage>
        <taxon>Eukaryota</taxon>
        <taxon>Fungi</taxon>
        <taxon>Dikarya</taxon>
        <taxon>Ascomycota</taxon>
        <taxon>Pezizomycotina</taxon>
        <taxon>Sordariomycetes</taxon>
        <taxon>Sordariomycetidae</taxon>
        <taxon>Diaporthales</taxon>
        <taxon>Cytosporaceae</taxon>
        <taxon>Cytospora</taxon>
    </lineage>
</organism>
<dbReference type="Proteomes" id="UP000078559">
    <property type="component" value="Chromosome 12"/>
</dbReference>
<evidence type="ECO:0000256" key="2">
    <source>
        <dbReference type="ARBA" id="ARBA00022553"/>
    </source>
</evidence>
<feature type="domain" description="Polyketide synthase-like phosphopantetheine-binding" evidence="3">
    <location>
        <begin position="26"/>
        <end position="100"/>
    </location>
</feature>
<protein>
    <recommendedName>
        <fullName evidence="3">Polyketide synthase-like phosphopantetheine-binding domain-containing protein</fullName>
    </recommendedName>
</protein>
<evidence type="ECO:0000313" key="4">
    <source>
        <dbReference type="EMBL" id="KUI74340.1"/>
    </source>
</evidence>
<proteinExistence type="predicted"/>
<name>A0A194WDW5_CYTMA</name>
<evidence type="ECO:0000313" key="5">
    <source>
        <dbReference type="Proteomes" id="UP000078559"/>
    </source>
</evidence>
<dbReference type="SUPFAM" id="SSF47336">
    <property type="entry name" value="ACP-like"/>
    <property type="match status" value="1"/>
</dbReference>
<accession>A0A194WDW5</accession>
<dbReference type="Pfam" id="PF00550">
    <property type="entry name" value="PP-binding"/>
    <property type="match status" value="1"/>
</dbReference>
<dbReference type="GO" id="GO:0031177">
    <property type="term" value="F:phosphopantetheine binding"/>
    <property type="evidence" value="ECO:0007669"/>
    <property type="project" value="InterPro"/>
</dbReference>